<dbReference type="Gene3D" id="3.40.50.300">
    <property type="entry name" value="P-loop containing nucleotide triphosphate hydrolases"/>
    <property type="match status" value="1"/>
</dbReference>
<proteinExistence type="predicted"/>
<name>A0A6I4J5G1_9SPHN</name>
<organism evidence="1 2">
    <name type="scientific">Sphingomonas horti</name>
    <dbReference type="NCBI Taxonomy" id="2682842"/>
    <lineage>
        <taxon>Bacteria</taxon>
        <taxon>Pseudomonadati</taxon>
        <taxon>Pseudomonadota</taxon>
        <taxon>Alphaproteobacteria</taxon>
        <taxon>Sphingomonadales</taxon>
        <taxon>Sphingomonadaceae</taxon>
        <taxon>Sphingomonas</taxon>
    </lineage>
</organism>
<evidence type="ECO:0000313" key="1">
    <source>
        <dbReference type="EMBL" id="MVO79434.1"/>
    </source>
</evidence>
<protein>
    <submittedName>
        <fullName evidence="1">DUF815 domain-containing protein</fullName>
    </submittedName>
</protein>
<dbReference type="SUPFAM" id="SSF52540">
    <property type="entry name" value="P-loop containing nucleoside triphosphate hydrolases"/>
    <property type="match status" value="1"/>
</dbReference>
<dbReference type="EMBL" id="WQMS01000020">
    <property type="protein sequence ID" value="MVO79434.1"/>
    <property type="molecule type" value="Genomic_DNA"/>
</dbReference>
<sequence>MGSRVSDELARIAAALERIAPIPAAPADPRAAPAYLWRGAGLAEARHFAPLPLDLLTGIDAQKQALLANARRLAAGHAAHDVLLWGAKGTGKSALVKSVVGAIRGEGRDLALVDVAADRLDTLPALFGQVENAGRAFILFIDDIGFEAGGPETRILRSLLEGGAEARPANARLHVTSNRRHIVARDIAEQESAINPRDVVDDRLALADRFGLMLGFHAIDQQTYLAIVERYAATYGLPFDPQDALAWAAERGARSGRVAWHYATELAGREGKPLSRLREREGPAA</sequence>
<dbReference type="Proteomes" id="UP000441389">
    <property type="component" value="Unassembled WGS sequence"/>
</dbReference>
<dbReference type="CDD" id="cd00009">
    <property type="entry name" value="AAA"/>
    <property type="match status" value="1"/>
</dbReference>
<dbReference type="PANTHER" id="PTHR42935:SF1">
    <property type="entry name" value="SLR0930 PROTEIN"/>
    <property type="match status" value="1"/>
</dbReference>
<dbReference type="InterPro" id="IPR027417">
    <property type="entry name" value="P-loop_NTPase"/>
</dbReference>
<dbReference type="PANTHER" id="PTHR42935">
    <property type="entry name" value="SLR0930 PROTEIN"/>
    <property type="match status" value="1"/>
</dbReference>
<dbReference type="Pfam" id="PF05673">
    <property type="entry name" value="DUF815"/>
    <property type="match status" value="1"/>
</dbReference>
<gene>
    <name evidence="1" type="ORF">GON01_15990</name>
</gene>
<reference evidence="1 2" key="1">
    <citation type="submission" date="2019-12" db="EMBL/GenBank/DDBJ databases">
        <authorList>
            <person name="Huq M.A."/>
        </authorList>
    </citation>
    <scope>NUCLEOTIDE SEQUENCE [LARGE SCALE GENOMIC DNA]</scope>
    <source>
        <strain evidence="1 2">MAH-20</strain>
    </source>
</reference>
<dbReference type="AlphaFoldDB" id="A0A6I4J5G1"/>
<comment type="caution">
    <text evidence="1">The sequence shown here is derived from an EMBL/GenBank/DDBJ whole genome shotgun (WGS) entry which is preliminary data.</text>
</comment>
<evidence type="ECO:0000313" key="2">
    <source>
        <dbReference type="Proteomes" id="UP000441389"/>
    </source>
</evidence>
<accession>A0A6I4J5G1</accession>
<dbReference type="InterPro" id="IPR008533">
    <property type="entry name" value="DUF815"/>
</dbReference>
<keyword evidence="2" id="KW-1185">Reference proteome</keyword>